<evidence type="ECO:0000313" key="1">
    <source>
        <dbReference type="EMBL" id="KAE9408922.1"/>
    </source>
</evidence>
<dbReference type="Proteomes" id="UP000799118">
    <property type="component" value="Unassembled WGS sequence"/>
</dbReference>
<keyword evidence="2" id="KW-1185">Reference proteome</keyword>
<organism evidence="1 2">
    <name type="scientific">Gymnopus androsaceus JB14</name>
    <dbReference type="NCBI Taxonomy" id="1447944"/>
    <lineage>
        <taxon>Eukaryota</taxon>
        <taxon>Fungi</taxon>
        <taxon>Dikarya</taxon>
        <taxon>Basidiomycota</taxon>
        <taxon>Agaricomycotina</taxon>
        <taxon>Agaricomycetes</taxon>
        <taxon>Agaricomycetidae</taxon>
        <taxon>Agaricales</taxon>
        <taxon>Marasmiineae</taxon>
        <taxon>Omphalotaceae</taxon>
        <taxon>Gymnopus</taxon>
    </lineage>
</organism>
<evidence type="ECO:0000313" key="2">
    <source>
        <dbReference type="Proteomes" id="UP000799118"/>
    </source>
</evidence>
<dbReference type="EMBL" id="ML769389">
    <property type="protein sequence ID" value="KAE9408922.1"/>
    <property type="molecule type" value="Genomic_DNA"/>
</dbReference>
<accession>A0A6A4I9X3</accession>
<protein>
    <recommendedName>
        <fullName evidence="3">F-box domain-containing protein</fullName>
    </recommendedName>
</protein>
<dbReference type="OrthoDB" id="3266451at2759"/>
<reference evidence="1" key="1">
    <citation type="journal article" date="2019" name="Environ. Microbiol.">
        <title>Fungal ecological strategies reflected in gene transcription - a case study of two litter decomposers.</title>
        <authorList>
            <person name="Barbi F."/>
            <person name="Kohler A."/>
            <person name="Barry K."/>
            <person name="Baskaran P."/>
            <person name="Daum C."/>
            <person name="Fauchery L."/>
            <person name="Ihrmark K."/>
            <person name="Kuo A."/>
            <person name="LaButti K."/>
            <person name="Lipzen A."/>
            <person name="Morin E."/>
            <person name="Grigoriev I.V."/>
            <person name="Henrissat B."/>
            <person name="Lindahl B."/>
            <person name="Martin F."/>
        </authorList>
    </citation>
    <scope>NUCLEOTIDE SEQUENCE</scope>
    <source>
        <strain evidence="1">JB14</strain>
    </source>
</reference>
<evidence type="ECO:0008006" key="3">
    <source>
        <dbReference type="Google" id="ProtNLM"/>
    </source>
</evidence>
<gene>
    <name evidence="1" type="ORF">BT96DRAFT_807403</name>
</gene>
<sequence>MFSVFTFPSLGELIICSEDGSTPNLIWPLDAFSAFISRLACTLTMLSLSSVTVFDLDLIADLNLLPSLINFSIDGLLNPEGGSPITSRFLSSLTLHDSGSPLLPKLRFLSIKLHGASFDDVAFVRMVSSRWLPDPACAAVIGMDCLRSVVLHFEERGVDENTYTPLYDLDRKGMQVVITGNGANGIKT</sequence>
<proteinExistence type="predicted"/>
<dbReference type="AlphaFoldDB" id="A0A6A4I9X3"/>
<name>A0A6A4I9X3_9AGAR</name>